<dbReference type="PANTHER" id="PTHR43312:SF2">
    <property type="entry name" value="OXIDOREDUCTASE"/>
    <property type="match status" value="1"/>
</dbReference>
<dbReference type="PANTHER" id="PTHR43312">
    <property type="entry name" value="D-THREO-ALDOSE 1-DEHYDROGENASE"/>
    <property type="match status" value="1"/>
</dbReference>
<dbReference type="EMBL" id="JALLPJ020001202">
    <property type="protein sequence ID" value="KAL3774264.1"/>
    <property type="molecule type" value="Genomic_DNA"/>
</dbReference>
<comment type="caution">
    <text evidence="3">The sequence shown here is derived from an EMBL/GenBank/DDBJ whole genome shotgun (WGS) entry which is preliminary data.</text>
</comment>
<evidence type="ECO:0000256" key="1">
    <source>
        <dbReference type="SAM" id="MobiDB-lite"/>
    </source>
</evidence>
<proteinExistence type="predicted"/>
<protein>
    <recommendedName>
        <fullName evidence="2">NADP-dependent oxidoreductase domain-containing protein</fullName>
    </recommendedName>
</protein>
<dbReference type="Proteomes" id="UP001530400">
    <property type="component" value="Unassembled WGS sequence"/>
</dbReference>
<dbReference type="AlphaFoldDB" id="A0ABD3NDX4"/>
<dbReference type="SUPFAM" id="SSF51430">
    <property type="entry name" value="NAD(P)-linked oxidoreductase"/>
    <property type="match status" value="1"/>
</dbReference>
<feature type="region of interest" description="Disordered" evidence="1">
    <location>
        <begin position="583"/>
        <end position="607"/>
    </location>
</feature>
<evidence type="ECO:0000313" key="3">
    <source>
        <dbReference type="EMBL" id="KAL3774264.1"/>
    </source>
</evidence>
<dbReference type="InterPro" id="IPR053135">
    <property type="entry name" value="AKR2_Oxidoreductase"/>
</dbReference>
<gene>
    <name evidence="3" type="ORF">ACHAWO_005877</name>
</gene>
<dbReference type="InterPro" id="IPR036812">
    <property type="entry name" value="NAD(P)_OxRdtase_dom_sf"/>
</dbReference>
<sequence length="607" mass="68135">MIRRLSRKFEAKPSEEDDASIPSFLSSPLGPKIATIIEAHSSKIHNDSFLKIIRQLDFWYQQNTLKEEEFVALTERLCKIAVWREELVGDEDNKFTIPKVRFGKTEVMIPIVTCGGMRVQETWIPDTIPLIKPNKSKVIQSSSQANLRDVILNCLKCGLNHFETARFYGSSEVQFVTALAGLVEDGTVKREEFIFQTKLFPNEKREDFLKQWEASWSNVHKLGYVDLFSFHCVSEDATIDNLLDESPEGQGLYQFALNLQKEGKIKHIGFSTHGSAETILRMINSEKFSYVNIHKHYFGDYHAAGTPDTKGGEGNELAVKRALELDMGVFQISPFDKGGKLFRPSTTVAVAIGPELSPIAFAALHAWKTQKMHTVSVGFARASDLDEVVDAARMFADTTGKTDALLKAAESKLQEIAVDKLGKDWYEKGLLNVPSFYTEASDGMALGHMLWLHNCLTAYGMYEFAKDRYGMLEGASAKWKKNKSFEENKKKCFNPGNPGRSFDATVDLSEALKDHYNPELAKQKLAEVHEWLNKDAKITDEERAAKGWSRAYNLTTWGEFPGEVVSISNVLLGRMGLRTIGGPTKAAADESEQMREVVRRRSSAAES</sequence>
<feature type="region of interest" description="Disordered" evidence="1">
    <location>
        <begin position="1"/>
        <end position="20"/>
    </location>
</feature>
<evidence type="ECO:0000313" key="4">
    <source>
        <dbReference type="Proteomes" id="UP001530400"/>
    </source>
</evidence>
<organism evidence="3 4">
    <name type="scientific">Cyclotella atomus</name>
    <dbReference type="NCBI Taxonomy" id="382360"/>
    <lineage>
        <taxon>Eukaryota</taxon>
        <taxon>Sar</taxon>
        <taxon>Stramenopiles</taxon>
        <taxon>Ochrophyta</taxon>
        <taxon>Bacillariophyta</taxon>
        <taxon>Coscinodiscophyceae</taxon>
        <taxon>Thalassiosirophycidae</taxon>
        <taxon>Stephanodiscales</taxon>
        <taxon>Stephanodiscaceae</taxon>
        <taxon>Cyclotella</taxon>
    </lineage>
</organism>
<reference evidence="3 4" key="1">
    <citation type="submission" date="2024-10" db="EMBL/GenBank/DDBJ databases">
        <title>Updated reference genomes for cyclostephanoid diatoms.</title>
        <authorList>
            <person name="Roberts W.R."/>
            <person name="Alverson A.J."/>
        </authorList>
    </citation>
    <scope>NUCLEOTIDE SEQUENCE [LARGE SCALE GENOMIC DNA]</scope>
    <source>
        <strain evidence="3 4">AJA010-31</strain>
    </source>
</reference>
<accession>A0ABD3NDX4</accession>
<name>A0ABD3NDX4_9STRA</name>
<dbReference type="InterPro" id="IPR023210">
    <property type="entry name" value="NADP_OxRdtase_dom"/>
</dbReference>
<dbReference type="Gene3D" id="3.20.20.100">
    <property type="entry name" value="NADP-dependent oxidoreductase domain"/>
    <property type="match status" value="1"/>
</dbReference>
<feature type="domain" description="NADP-dependent oxidoreductase" evidence="2">
    <location>
        <begin position="142"/>
        <end position="286"/>
    </location>
</feature>
<keyword evidence="4" id="KW-1185">Reference proteome</keyword>
<dbReference type="Pfam" id="PF00248">
    <property type="entry name" value="Aldo_ket_red"/>
    <property type="match status" value="1"/>
</dbReference>
<evidence type="ECO:0000259" key="2">
    <source>
        <dbReference type="Pfam" id="PF00248"/>
    </source>
</evidence>